<feature type="compositionally biased region" description="Low complexity" evidence="1">
    <location>
        <begin position="25"/>
        <end position="35"/>
    </location>
</feature>
<feature type="compositionally biased region" description="Basic residues" evidence="1">
    <location>
        <begin position="90"/>
        <end position="103"/>
    </location>
</feature>
<dbReference type="SMART" id="SM00220">
    <property type="entry name" value="S_TKc"/>
    <property type="match status" value="1"/>
</dbReference>
<evidence type="ECO:0000313" key="3">
    <source>
        <dbReference type="EMBL" id="OQV15225.1"/>
    </source>
</evidence>
<protein>
    <recommendedName>
        <fullName evidence="2">Protein kinase domain-containing protein</fullName>
    </recommendedName>
</protein>
<proteinExistence type="predicted"/>
<dbReference type="GO" id="GO:0004672">
    <property type="term" value="F:protein kinase activity"/>
    <property type="evidence" value="ECO:0007669"/>
    <property type="project" value="InterPro"/>
</dbReference>
<sequence>MGFGGSEVARHTYNLRPRRPHCPLAESSNNAAAPARRVRSRSRSVKQEQHVPPLPTPIENKALPRSCLRLNPCETPRLRVSSARKLVRFRRMQRRRSKRQSARVRREKEKEHKRSRSGSVASRQSSSRSGSLSDRQIGIRKRKAFLARIRSQEPDIDKQCVIRRTESDDVLIRQKRHILAKKTLKRNQKAISHITRIESSAPIGKGGFGEVSGWVVTQKDSTRTRVAVKSFDPVDGGQKLARAEASVMAEFESLLGIRMLLWFVPHKPTSFPADFPAPSIIMPLFETRNCASPSLHNLVFEKKLIQPTVGWILRTLIHILVAVSKLHAAGWAHGDLHGGNIILHNRKVILIDYSKANRKNRPYVYSLDPGPSPGIDWVKRLDWIEPLAVIGQDCCSRAADIWSLGKLTDALLELSLSYSRVLRAKEERHLTRLHAFIHLAFHKRKSRPDAKFLIEVLRSRSFSSLNLCSCQKTCEMLQKA</sequence>
<reference evidence="4" key="1">
    <citation type="submission" date="2017-01" db="EMBL/GenBank/DDBJ databases">
        <title>Comparative genomics of anhydrobiosis in the tardigrade Hypsibius dujardini.</title>
        <authorList>
            <person name="Yoshida Y."/>
            <person name="Koutsovoulos G."/>
            <person name="Laetsch D."/>
            <person name="Stevens L."/>
            <person name="Kumar S."/>
            <person name="Horikawa D."/>
            <person name="Ishino K."/>
            <person name="Komine S."/>
            <person name="Tomita M."/>
            <person name="Blaxter M."/>
            <person name="Arakawa K."/>
        </authorList>
    </citation>
    <scope>NUCLEOTIDE SEQUENCE [LARGE SCALE GENOMIC DNA]</scope>
    <source>
        <strain evidence="4">Z151</strain>
    </source>
</reference>
<dbReference type="GO" id="GO:0005524">
    <property type="term" value="F:ATP binding"/>
    <property type="evidence" value="ECO:0007669"/>
    <property type="project" value="InterPro"/>
</dbReference>
<keyword evidence="4" id="KW-1185">Reference proteome</keyword>
<gene>
    <name evidence="3" type="ORF">BV898_10607</name>
</gene>
<dbReference type="Gene3D" id="1.10.510.10">
    <property type="entry name" value="Transferase(Phosphotransferase) domain 1"/>
    <property type="match status" value="1"/>
</dbReference>
<feature type="region of interest" description="Disordered" evidence="1">
    <location>
        <begin position="90"/>
        <end position="136"/>
    </location>
</feature>
<evidence type="ECO:0000313" key="4">
    <source>
        <dbReference type="Proteomes" id="UP000192578"/>
    </source>
</evidence>
<dbReference type="InterPro" id="IPR011009">
    <property type="entry name" value="Kinase-like_dom_sf"/>
</dbReference>
<feature type="region of interest" description="Disordered" evidence="1">
    <location>
        <begin position="1"/>
        <end position="60"/>
    </location>
</feature>
<dbReference type="Gene3D" id="3.30.200.20">
    <property type="entry name" value="Phosphorylase Kinase, domain 1"/>
    <property type="match status" value="1"/>
</dbReference>
<evidence type="ECO:0000256" key="1">
    <source>
        <dbReference type="SAM" id="MobiDB-lite"/>
    </source>
</evidence>
<dbReference type="Proteomes" id="UP000192578">
    <property type="component" value="Unassembled WGS sequence"/>
</dbReference>
<name>A0A1W0WJ38_HYPEX</name>
<accession>A0A1W0WJ38</accession>
<dbReference type="AlphaFoldDB" id="A0A1W0WJ38"/>
<feature type="compositionally biased region" description="Low complexity" evidence="1">
    <location>
        <begin position="117"/>
        <end position="135"/>
    </location>
</feature>
<dbReference type="PROSITE" id="PS50011">
    <property type="entry name" value="PROTEIN_KINASE_DOM"/>
    <property type="match status" value="1"/>
</dbReference>
<dbReference type="SUPFAM" id="SSF56112">
    <property type="entry name" value="Protein kinase-like (PK-like)"/>
    <property type="match status" value="1"/>
</dbReference>
<dbReference type="OrthoDB" id="2687876at2759"/>
<dbReference type="InterPro" id="IPR000719">
    <property type="entry name" value="Prot_kinase_dom"/>
</dbReference>
<dbReference type="EMBL" id="MTYJ01000092">
    <property type="protein sequence ID" value="OQV15225.1"/>
    <property type="molecule type" value="Genomic_DNA"/>
</dbReference>
<feature type="domain" description="Protein kinase" evidence="2">
    <location>
        <begin position="197"/>
        <end position="480"/>
    </location>
</feature>
<evidence type="ECO:0000259" key="2">
    <source>
        <dbReference type="PROSITE" id="PS50011"/>
    </source>
</evidence>
<comment type="caution">
    <text evidence="3">The sequence shown here is derived from an EMBL/GenBank/DDBJ whole genome shotgun (WGS) entry which is preliminary data.</text>
</comment>
<organism evidence="3 4">
    <name type="scientific">Hypsibius exemplaris</name>
    <name type="common">Freshwater tardigrade</name>
    <dbReference type="NCBI Taxonomy" id="2072580"/>
    <lineage>
        <taxon>Eukaryota</taxon>
        <taxon>Metazoa</taxon>
        <taxon>Ecdysozoa</taxon>
        <taxon>Tardigrada</taxon>
        <taxon>Eutardigrada</taxon>
        <taxon>Parachela</taxon>
        <taxon>Hypsibioidea</taxon>
        <taxon>Hypsibiidae</taxon>
        <taxon>Hypsibius</taxon>
    </lineage>
</organism>
<dbReference type="Pfam" id="PF00069">
    <property type="entry name" value="Pkinase"/>
    <property type="match status" value="1"/>
</dbReference>